<feature type="transmembrane region" description="Helical" evidence="1">
    <location>
        <begin position="15"/>
        <end position="35"/>
    </location>
</feature>
<dbReference type="EMBL" id="UOEE01000298">
    <property type="protein sequence ID" value="VAW00588.1"/>
    <property type="molecule type" value="Genomic_DNA"/>
</dbReference>
<dbReference type="AlphaFoldDB" id="A0A3B0S6M2"/>
<sequence>MILRRVIKHFRHQEWTAIFLDFVIVVVGVGVAMVAQQWLGDRQQRAEMRVAETALQGDLFYNYAYAKERLAVAECRKQAYQVIAEKLLAPGDDWAGMPRANDNKTFKPALPVLLRSPSRNWGSRIWDAGLARGTFNQMDDERRTRLDQIFKQTQHAEVLQRVIYTLQGRLKTLAVTTTIGQSDRLRYYDMLGEIDAKSGLLELISGQLIANIEAVGIKIPDEEKQGWLKAIAQQNESGAAVYGDCYVPIQMSIFR</sequence>
<organism evidence="2">
    <name type="scientific">hydrothermal vent metagenome</name>
    <dbReference type="NCBI Taxonomy" id="652676"/>
    <lineage>
        <taxon>unclassified sequences</taxon>
        <taxon>metagenomes</taxon>
        <taxon>ecological metagenomes</taxon>
    </lineage>
</organism>
<evidence type="ECO:0000256" key="1">
    <source>
        <dbReference type="SAM" id="Phobius"/>
    </source>
</evidence>
<keyword evidence="1" id="KW-0812">Transmembrane</keyword>
<keyword evidence="1" id="KW-1133">Transmembrane helix</keyword>
<accession>A0A3B0S6M2</accession>
<evidence type="ECO:0000313" key="2">
    <source>
        <dbReference type="EMBL" id="VAW00588.1"/>
    </source>
</evidence>
<proteinExistence type="predicted"/>
<protein>
    <submittedName>
        <fullName evidence="2">Uncharacterized protein</fullName>
    </submittedName>
</protein>
<gene>
    <name evidence="2" type="ORF">MNBD_ALPHA06-604</name>
</gene>
<reference evidence="2" key="1">
    <citation type="submission" date="2018-06" db="EMBL/GenBank/DDBJ databases">
        <authorList>
            <person name="Zhirakovskaya E."/>
        </authorList>
    </citation>
    <scope>NUCLEOTIDE SEQUENCE</scope>
</reference>
<keyword evidence="1" id="KW-0472">Membrane</keyword>
<name>A0A3B0S6M2_9ZZZZ</name>